<gene>
    <name evidence="1" type="ORF">OCBIM_22028168mg</name>
</gene>
<dbReference type="PANTHER" id="PTHR37162">
    <property type="entry name" value="HAT FAMILY DIMERISATION DOMAINCONTAINING PROTEIN-RELATED"/>
    <property type="match status" value="1"/>
</dbReference>
<accession>A0A0L8GU01</accession>
<evidence type="ECO:0000313" key="1">
    <source>
        <dbReference type="EMBL" id="KOF80294.1"/>
    </source>
</evidence>
<name>A0A0L8GU01_OCTBM</name>
<organism evidence="1">
    <name type="scientific">Octopus bimaculoides</name>
    <name type="common">California two-spotted octopus</name>
    <dbReference type="NCBI Taxonomy" id="37653"/>
    <lineage>
        <taxon>Eukaryota</taxon>
        <taxon>Metazoa</taxon>
        <taxon>Spiralia</taxon>
        <taxon>Lophotrochozoa</taxon>
        <taxon>Mollusca</taxon>
        <taxon>Cephalopoda</taxon>
        <taxon>Coleoidea</taxon>
        <taxon>Octopodiformes</taxon>
        <taxon>Octopoda</taxon>
        <taxon>Incirrata</taxon>
        <taxon>Octopodidae</taxon>
        <taxon>Octopus</taxon>
    </lineage>
</organism>
<dbReference type="EMBL" id="KQ420439">
    <property type="protein sequence ID" value="KOF80294.1"/>
    <property type="molecule type" value="Genomic_DNA"/>
</dbReference>
<evidence type="ECO:0008006" key="2">
    <source>
        <dbReference type="Google" id="ProtNLM"/>
    </source>
</evidence>
<feature type="non-terminal residue" evidence="1">
    <location>
        <position position="194"/>
    </location>
</feature>
<dbReference type="PANTHER" id="PTHR37162:SF10">
    <property type="entry name" value="DUF4371 DOMAIN-CONTAINING PROTEIN"/>
    <property type="match status" value="1"/>
</dbReference>
<proteinExistence type="predicted"/>
<dbReference type="AlphaFoldDB" id="A0A0L8GU01"/>
<protein>
    <recommendedName>
        <fullName evidence="2">DUF4371 domain-containing protein</fullName>
    </recommendedName>
</protein>
<reference evidence="1" key="1">
    <citation type="submission" date="2015-07" db="EMBL/GenBank/DDBJ databases">
        <title>MeaNS - Measles Nucleotide Surveillance Program.</title>
        <authorList>
            <person name="Tran T."/>
            <person name="Druce J."/>
        </authorList>
    </citation>
    <scope>NUCLEOTIDE SEQUENCE</scope>
    <source>
        <strain evidence="1">UCB-OBI-ISO-001</strain>
        <tissue evidence="1">Gonad</tissue>
    </source>
</reference>
<sequence length="194" mass="21733">MAFHTVHHHQSFSSNDCMDVLLPTVFPDSKTACKFSSVRIKCALLRVRFLPNQTSETIANFCRESFIKLGLDVKKCIAFGGDNTNTNFGGCLCISTNNVYSKFKESMNESIEGVGCPAHIPYNAAHTVANVLSADAEVIVAKLFSYFGIYTVRSEKLKDFCEFVSVQYASILSHSKTHWLSLMRAVERILRLFK</sequence>